<keyword evidence="1" id="KW-0472">Membrane</keyword>
<evidence type="ECO:0008006" key="3">
    <source>
        <dbReference type="Google" id="ProtNLM"/>
    </source>
</evidence>
<dbReference type="AlphaFoldDB" id="A0A382MKR7"/>
<evidence type="ECO:0000256" key="1">
    <source>
        <dbReference type="SAM" id="Phobius"/>
    </source>
</evidence>
<accession>A0A382MKR7</accession>
<dbReference type="GO" id="GO:0005886">
    <property type="term" value="C:plasma membrane"/>
    <property type="evidence" value="ECO:0007669"/>
    <property type="project" value="TreeGrafter"/>
</dbReference>
<dbReference type="Pfam" id="PF01148">
    <property type="entry name" value="CTP_transf_1"/>
    <property type="match status" value="1"/>
</dbReference>
<gene>
    <name evidence="2" type="ORF">METZ01_LOCUS302190</name>
</gene>
<feature type="non-terminal residue" evidence="2">
    <location>
        <position position="194"/>
    </location>
</feature>
<evidence type="ECO:0000313" key="2">
    <source>
        <dbReference type="EMBL" id="SVC49336.1"/>
    </source>
</evidence>
<keyword evidence="1" id="KW-1133">Transmembrane helix</keyword>
<keyword evidence="1" id="KW-0812">Transmembrane</keyword>
<reference evidence="2" key="1">
    <citation type="submission" date="2018-05" db="EMBL/GenBank/DDBJ databases">
        <authorList>
            <person name="Lanie J.A."/>
            <person name="Ng W.-L."/>
            <person name="Kazmierczak K.M."/>
            <person name="Andrzejewski T.M."/>
            <person name="Davidsen T.M."/>
            <person name="Wayne K.J."/>
            <person name="Tettelin H."/>
            <person name="Glass J.I."/>
            <person name="Rusch D."/>
            <person name="Podicherti R."/>
            <person name="Tsui H.-C.T."/>
            <person name="Winkler M.E."/>
        </authorList>
    </citation>
    <scope>NUCLEOTIDE SEQUENCE</scope>
</reference>
<name>A0A382MKR7_9ZZZZ</name>
<feature type="transmembrane region" description="Helical" evidence="1">
    <location>
        <begin position="113"/>
        <end position="134"/>
    </location>
</feature>
<dbReference type="EMBL" id="UINC01094249">
    <property type="protein sequence ID" value="SVC49336.1"/>
    <property type="molecule type" value="Genomic_DNA"/>
</dbReference>
<dbReference type="PANTHER" id="PTHR43535">
    <property type="entry name" value="PHOSPHATIDATE CYTIDYLYLTRANSFERASE"/>
    <property type="match status" value="1"/>
</dbReference>
<feature type="transmembrane region" description="Helical" evidence="1">
    <location>
        <begin position="140"/>
        <end position="160"/>
    </location>
</feature>
<feature type="transmembrane region" description="Helical" evidence="1">
    <location>
        <begin position="20"/>
        <end position="47"/>
    </location>
</feature>
<dbReference type="GO" id="GO:0009273">
    <property type="term" value="P:peptidoglycan-based cell wall biogenesis"/>
    <property type="evidence" value="ECO:0007669"/>
    <property type="project" value="TreeGrafter"/>
</dbReference>
<organism evidence="2">
    <name type="scientific">marine metagenome</name>
    <dbReference type="NCBI Taxonomy" id="408172"/>
    <lineage>
        <taxon>unclassified sequences</taxon>
        <taxon>metagenomes</taxon>
        <taxon>ecological metagenomes</taxon>
    </lineage>
</organism>
<dbReference type="PANTHER" id="PTHR43535:SF1">
    <property type="entry name" value="PHOSPHATIDATE CYTIDYLYLTRANSFERASE"/>
    <property type="match status" value="1"/>
</dbReference>
<protein>
    <recommendedName>
        <fullName evidence="3">Phosphatidate cytidylyltransferase</fullName>
    </recommendedName>
</protein>
<sequence length="194" mass="20361">MNMDSLSPELAARIKTGIPLAGAVTLIVFSPVLIVGLVVIVFAVIGSGELTSMLSKKEITLPEWFLPGCALLMGLGALGGSNGLHGMLLVCAAGWMFQQLLFSSEKSFSGKNLLGFGLFGMLLTGWSLSHMILIKALENGTALVFLLLLVISFSDIFAYFGGKHFGNIPLAPSISPKKTWEGSLIGAGVSALFA</sequence>
<proteinExistence type="predicted"/>